<proteinExistence type="predicted"/>
<dbReference type="STRING" id="1088818.A0A2H9ZUC8"/>
<organism evidence="3 4">
    <name type="scientific">Apostasia shenzhenica</name>
    <dbReference type="NCBI Taxonomy" id="1088818"/>
    <lineage>
        <taxon>Eukaryota</taxon>
        <taxon>Viridiplantae</taxon>
        <taxon>Streptophyta</taxon>
        <taxon>Embryophyta</taxon>
        <taxon>Tracheophyta</taxon>
        <taxon>Spermatophyta</taxon>
        <taxon>Magnoliopsida</taxon>
        <taxon>Liliopsida</taxon>
        <taxon>Asparagales</taxon>
        <taxon>Orchidaceae</taxon>
        <taxon>Apostasioideae</taxon>
        <taxon>Apostasia</taxon>
    </lineage>
</organism>
<evidence type="ECO:0000313" key="4">
    <source>
        <dbReference type="Proteomes" id="UP000236161"/>
    </source>
</evidence>
<dbReference type="CDD" id="cd02947">
    <property type="entry name" value="TRX_family"/>
    <property type="match status" value="1"/>
</dbReference>
<dbReference type="SUPFAM" id="SSF52833">
    <property type="entry name" value="Thioredoxin-like"/>
    <property type="match status" value="1"/>
</dbReference>
<evidence type="ECO:0000313" key="3">
    <source>
        <dbReference type="EMBL" id="PKA46894.1"/>
    </source>
</evidence>
<dbReference type="OrthoDB" id="2121326at2759"/>
<dbReference type="Gene3D" id="3.40.30.10">
    <property type="entry name" value="Glutaredoxin"/>
    <property type="match status" value="1"/>
</dbReference>
<dbReference type="PANTHER" id="PTHR46115">
    <property type="entry name" value="THIOREDOXIN-LIKE PROTEIN 1"/>
    <property type="match status" value="1"/>
</dbReference>
<dbReference type="EMBL" id="KZ453791">
    <property type="protein sequence ID" value="PKA46894.1"/>
    <property type="molecule type" value="Genomic_DNA"/>
</dbReference>
<feature type="domain" description="Thioredoxin" evidence="2">
    <location>
        <begin position="1"/>
        <end position="64"/>
    </location>
</feature>
<keyword evidence="1" id="KW-1015">Disulfide bond</keyword>
<dbReference type="AlphaFoldDB" id="A0A2H9ZUC8"/>
<accession>A0A2H9ZUC8</accession>
<dbReference type="Proteomes" id="UP000236161">
    <property type="component" value="Unassembled WGS sequence"/>
</dbReference>
<dbReference type="InterPro" id="IPR036249">
    <property type="entry name" value="Thioredoxin-like_sf"/>
</dbReference>
<keyword evidence="4" id="KW-1185">Reference proteome</keyword>
<evidence type="ECO:0000259" key="2">
    <source>
        <dbReference type="Pfam" id="PF00085"/>
    </source>
</evidence>
<reference evidence="3 4" key="1">
    <citation type="journal article" date="2017" name="Nature">
        <title>The Apostasia genome and the evolution of orchids.</title>
        <authorList>
            <person name="Zhang G.Q."/>
            <person name="Liu K.W."/>
            <person name="Li Z."/>
            <person name="Lohaus R."/>
            <person name="Hsiao Y.Y."/>
            <person name="Niu S.C."/>
            <person name="Wang J.Y."/>
            <person name="Lin Y.C."/>
            <person name="Xu Q."/>
            <person name="Chen L.J."/>
            <person name="Yoshida K."/>
            <person name="Fujiwara S."/>
            <person name="Wang Z.W."/>
            <person name="Zhang Y.Q."/>
            <person name="Mitsuda N."/>
            <person name="Wang M."/>
            <person name="Liu G.H."/>
            <person name="Pecoraro L."/>
            <person name="Huang H.X."/>
            <person name="Xiao X.J."/>
            <person name="Lin M."/>
            <person name="Wu X.Y."/>
            <person name="Wu W.L."/>
            <person name="Chen Y.Y."/>
            <person name="Chang S.B."/>
            <person name="Sakamoto S."/>
            <person name="Ohme-Takagi M."/>
            <person name="Yagi M."/>
            <person name="Zeng S.J."/>
            <person name="Shen C.Y."/>
            <person name="Yeh C.M."/>
            <person name="Luo Y.B."/>
            <person name="Tsai W.C."/>
            <person name="Van de Peer Y."/>
            <person name="Liu Z.J."/>
        </authorList>
    </citation>
    <scope>NUCLEOTIDE SEQUENCE [LARGE SCALE GENOMIC DNA]</scope>
    <source>
        <strain evidence="4">cv. Shenzhen</strain>
        <tissue evidence="3">Stem</tissue>
    </source>
</reference>
<name>A0A2H9ZUC8_9ASPA</name>
<sequence length="70" mass="8016">MIAPIFAELAKKYAQVIFLKVDVDEVKSAGKEWKVEAMPTFLFFKEGELVDKLVGAHREELPKKIVLHMN</sequence>
<evidence type="ECO:0000256" key="1">
    <source>
        <dbReference type="ARBA" id="ARBA00023157"/>
    </source>
</evidence>
<gene>
    <name evidence="3" type="primary">TRX4</name>
    <name evidence="3" type="ORF">AXF42_Ash021740</name>
</gene>
<dbReference type="InterPro" id="IPR013766">
    <property type="entry name" value="Thioredoxin_domain"/>
</dbReference>
<protein>
    <submittedName>
        <fullName evidence="3">Thioredoxin H4</fullName>
    </submittedName>
</protein>
<dbReference type="Pfam" id="PF00085">
    <property type="entry name" value="Thioredoxin"/>
    <property type="match status" value="1"/>
</dbReference>